<feature type="region of interest" description="Disordered" evidence="1">
    <location>
        <begin position="27"/>
        <end position="65"/>
    </location>
</feature>
<evidence type="ECO:0000313" key="3">
    <source>
        <dbReference type="Proteomes" id="UP000254082"/>
    </source>
</evidence>
<organism evidence="2 3">
    <name type="scientific">Streptococcus downei MFe28</name>
    <dbReference type="NCBI Taxonomy" id="764290"/>
    <lineage>
        <taxon>Bacteria</taxon>
        <taxon>Bacillati</taxon>
        <taxon>Bacillota</taxon>
        <taxon>Bacilli</taxon>
        <taxon>Lactobacillales</taxon>
        <taxon>Streptococcaceae</taxon>
        <taxon>Streptococcus</taxon>
    </lineage>
</organism>
<keyword evidence="3" id="KW-1185">Reference proteome</keyword>
<feature type="compositionally biased region" description="Basic and acidic residues" evidence="1">
    <location>
        <begin position="40"/>
        <end position="50"/>
    </location>
</feature>
<evidence type="ECO:0000313" key="2">
    <source>
        <dbReference type="EMBL" id="SUN35905.1"/>
    </source>
</evidence>
<dbReference type="EMBL" id="UHFA01000002">
    <property type="protein sequence ID" value="SUN35905.1"/>
    <property type="molecule type" value="Genomic_DNA"/>
</dbReference>
<protein>
    <submittedName>
        <fullName evidence="2">Uncharacterized protein</fullName>
    </submittedName>
</protein>
<reference evidence="2 3" key="1">
    <citation type="submission" date="2018-06" db="EMBL/GenBank/DDBJ databases">
        <authorList>
            <consortium name="Pathogen Informatics"/>
            <person name="Doyle S."/>
        </authorList>
    </citation>
    <scope>NUCLEOTIDE SEQUENCE [LARGE SCALE GENOMIC DNA]</scope>
    <source>
        <strain evidence="3">NCTC 11391</strain>
    </source>
</reference>
<name>A0A380JCU3_STRDO</name>
<sequence>MPKKIRLASKSRMECSIKTGSNVRKVANNTISPGTKRRKNQDQCRPESLKQRTSRAYLGEKLGHL</sequence>
<dbReference type="Proteomes" id="UP000254082">
    <property type="component" value="Unassembled WGS sequence"/>
</dbReference>
<proteinExistence type="predicted"/>
<gene>
    <name evidence="2" type="ORF">NCTC11391_00944</name>
</gene>
<evidence type="ECO:0000256" key="1">
    <source>
        <dbReference type="SAM" id="MobiDB-lite"/>
    </source>
</evidence>
<dbReference type="AlphaFoldDB" id="A0A380JCU3"/>
<accession>A0A380JCU3</accession>